<keyword evidence="8" id="KW-1185">Reference proteome</keyword>
<dbReference type="SUPFAM" id="SSF56281">
    <property type="entry name" value="Metallo-hydrolase/oxidoreductase"/>
    <property type="match status" value="1"/>
</dbReference>
<evidence type="ECO:0000259" key="6">
    <source>
        <dbReference type="SMART" id="SM00849"/>
    </source>
</evidence>
<dbReference type="InterPro" id="IPR044097">
    <property type="entry name" value="Bds1/SdsA1_MBL-fold"/>
</dbReference>
<evidence type="ECO:0000256" key="2">
    <source>
        <dbReference type="ARBA" id="ARBA00022801"/>
    </source>
</evidence>
<dbReference type="AlphaFoldDB" id="A0A918XEQ9"/>
<feature type="domain" description="Metallo-beta-lactamase" evidence="6">
    <location>
        <begin position="129"/>
        <end position="350"/>
    </location>
</feature>
<dbReference type="PROSITE" id="PS51257">
    <property type="entry name" value="PROKAR_LIPOPROTEIN"/>
    <property type="match status" value="1"/>
</dbReference>
<dbReference type="Pfam" id="PF14864">
    <property type="entry name" value="Alkyl_sulf_C"/>
    <property type="match status" value="1"/>
</dbReference>
<dbReference type="Pfam" id="PF14863">
    <property type="entry name" value="Alkyl_sulf_dimr"/>
    <property type="match status" value="1"/>
</dbReference>
<organism evidence="7 8">
    <name type="scientific">Parahalioglobus pacificus</name>
    <dbReference type="NCBI Taxonomy" id="930806"/>
    <lineage>
        <taxon>Bacteria</taxon>
        <taxon>Pseudomonadati</taxon>
        <taxon>Pseudomonadota</taxon>
        <taxon>Gammaproteobacteria</taxon>
        <taxon>Cellvibrionales</taxon>
        <taxon>Halieaceae</taxon>
        <taxon>Parahalioglobus</taxon>
    </lineage>
</organism>
<comment type="similarity">
    <text evidence="4">Belongs to the metallo-beta-lactamase superfamily. Type III sulfatase family.</text>
</comment>
<dbReference type="Gene3D" id="3.30.1050.10">
    <property type="entry name" value="SCP2 sterol-binding domain"/>
    <property type="match status" value="1"/>
</dbReference>
<dbReference type="GO" id="GO:0018909">
    <property type="term" value="P:dodecyl sulfate metabolic process"/>
    <property type="evidence" value="ECO:0007669"/>
    <property type="project" value="InterPro"/>
</dbReference>
<keyword evidence="3" id="KW-0862">Zinc</keyword>
<dbReference type="GO" id="GO:0046983">
    <property type="term" value="F:protein dimerization activity"/>
    <property type="evidence" value="ECO:0007669"/>
    <property type="project" value="InterPro"/>
</dbReference>
<sequence>MRSFISLFIALALVACSEAPVPMEGADENGFTAPTAATLAANKAVAERIAAYPSEDFEQARRGLIASADSLVIRDPDGKEVWNQDAYRFIEGDAPGTVNPSLWRQEQLNNIHGLFEVVPGIYQLRGYDLANMTLIEGESGWIVVDPLTTEPTARAGMAFVREHLDDRPVRAIIFTHSHIDHFGGVAGALRESDYEGLRVIAPVGFLEEAVSENLLAGPAMQRRATFMYGRNLPVTPRGHVGTGLGKEPAKGGLIDILEPTDIIEATGQRLTIDGVEMVFQNVGGSEAPAELTFYMPQHKAFCGAEMVSRNMHNLYTLRGAKVRDALLWSGFIDEALTLFGSDAEVYFGSHHWPIWGQSAIQNFLAGQRDTYKYLHDQTLRMANNGATPREISEAMTLPEGLASNFANRGYYGTPKHNSKAVYQFYFGWYDGNPANLDPHPPEAAATRYVDYMGGAESVLEKAQASFDEGDYRWVAEVLNHLVFAEPGNQRAIALLAAAYDQLAYQAESGPWRDVYLTASWELRRGKPDTGTSLSDAAGLIKRVPTPLFFQTMAASIDGERAADASYVINMTFTDTGEVIVLTLSNGVLRYREGEKALDANAGITLTRELFLSILLGNAGLRDTLLGDDLSVEGSRLDLLGFFRLFQPLEPVFEVVRP</sequence>
<dbReference type="InterPro" id="IPR038536">
    <property type="entry name" value="Alkyl/aryl-sulf_dimr_sf"/>
</dbReference>
<comment type="caution">
    <text evidence="7">The sequence shown here is derived from an EMBL/GenBank/DDBJ whole genome shotgun (WGS) entry which is preliminary data.</text>
</comment>
<dbReference type="Proteomes" id="UP000644693">
    <property type="component" value="Unassembled WGS sequence"/>
</dbReference>
<dbReference type="FunFam" id="3.60.15.30:FF:000001">
    <property type="entry name" value="Alkyl/aryl-sulfatase BDS1"/>
    <property type="match status" value="1"/>
</dbReference>
<dbReference type="EMBL" id="BMYM01000001">
    <property type="protein sequence ID" value="GHD28913.1"/>
    <property type="molecule type" value="Genomic_DNA"/>
</dbReference>
<dbReference type="InterPro" id="IPR001279">
    <property type="entry name" value="Metallo-B-lactamas"/>
</dbReference>
<keyword evidence="2" id="KW-0378">Hydrolase</keyword>
<keyword evidence="1" id="KW-0479">Metal-binding</keyword>
<protein>
    <submittedName>
        <fullName evidence="7">Beta-lactamase-like protein</fullName>
    </submittedName>
</protein>
<dbReference type="CDD" id="cd07710">
    <property type="entry name" value="arylsulfatase_Sdsa1-like_MBL-fold"/>
    <property type="match status" value="1"/>
</dbReference>
<dbReference type="Gene3D" id="1.25.40.880">
    <property type="entry name" value="Alkyl sulfatase, dimerisation domain"/>
    <property type="match status" value="1"/>
</dbReference>
<dbReference type="Pfam" id="PF00753">
    <property type="entry name" value="Lactamase_B"/>
    <property type="match status" value="1"/>
</dbReference>
<dbReference type="InterPro" id="IPR029229">
    <property type="entry name" value="Alkyl_sulf_C"/>
</dbReference>
<dbReference type="SMART" id="SM00849">
    <property type="entry name" value="Lactamase_B"/>
    <property type="match status" value="1"/>
</dbReference>
<dbReference type="GO" id="GO:0046872">
    <property type="term" value="F:metal ion binding"/>
    <property type="evidence" value="ECO:0007669"/>
    <property type="project" value="UniProtKB-KW"/>
</dbReference>
<gene>
    <name evidence="7" type="ORF">GCM10007053_08780</name>
</gene>
<evidence type="ECO:0000256" key="3">
    <source>
        <dbReference type="ARBA" id="ARBA00022833"/>
    </source>
</evidence>
<evidence type="ECO:0000256" key="1">
    <source>
        <dbReference type="ARBA" id="ARBA00022723"/>
    </source>
</evidence>
<dbReference type="InterPro" id="IPR036866">
    <property type="entry name" value="RibonucZ/Hydroxyglut_hydro"/>
</dbReference>
<evidence type="ECO:0000256" key="5">
    <source>
        <dbReference type="SAM" id="SignalP"/>
    </source>
</evidence>
<dbReference type="InterPro" id="IPR052195">
    <property type="entry name" value="Bact_Alkyl/Aryl-Sulfatase"/>
</dbReference>
<dbReference type="InterPro" id="IPR029228">
    <property type="entry name" value="Alkyl_sulf_dimr"/>
</dbReference>
<dbReference type="SUPFAM" id="SSF55718">
    <property type="entry name" value="SCP-like"/>
    <property type="match status" value="1"/>
</dbReference>
<dbReference type="InterPro" id="IPR036527">
    <property type="entry name" value="SCP2_sterol-bd_dom_sf"/>
</dbReference>
<dbReference type="PANTHER" id="PTHR43223:SF1">
    <property type="entry name" value="ALKYL_ARYL-SULFATASE BDS1"/>
    <property type="match status" value="1"/>
</dbReference>
<keyword evidence="5" id="KW-0732">Signal</keyword>
<accession>A0A918XEQ9</accession>
<proteinExistence type="inferred from homology"/>
<dbReference type="Gene3D" id="3.60.15.30">
    <property type="entry name" value="Metallo-beta-lactamase domain"/>
    <property type="match status" value="1"/>
</dbReference>
<evidence type="ECO:0000256" key="4">
    <source>
        <dbReference type="ARBA" id="ARBA00033751"/>
    </source>
</evidence>
<evidence type="ECO:0000313" key="7">
    <source>
        <dbReference type="EMBL" id="GHD28913.1"/>
    </source>
</evidence>
<reference evidence="7" key="2">
    <citation type="submission" date="2020-09" db="EMBL/GenBank/DDBJ databases">
        <authorList>
            <person name="Sun Q."/>
            <person name="Kim S."/>
        </authorList>
    </citation>
    <scope>NUCLEOTIDE SEQUENCE</scope>
    <source>
        <strain evidence="7">KCTC 23430</strain>
    </source>
</reference>
<name>A0A918XEQ9_9GAMM</name>
<dbReference type="GO" id="GO:0018741">
    <property type="term" value="F:linear primary-alkylsulfatase activity"/>
    <property type="evidence" value="ECO:0007669"/>
    <property type="project" value="InterPro"/>
</dbReference>
<feature type="chain" id="PRO_5037736889" evidence="5">
    <location>
        <begin position="18"/>
        <end position="657"/>
    </location>
</feature>
<feature type="signal peptide" evidence="5">
    <location>
        <begin position="1"/>
        <end position="17"/>
    </location>
</feature>
<evidence type="ECO:0000313" key="8">
    <source>
        <dbReference type="Proteomes" id="UP000644693"/>
    </source>
</evidence>
<dbReference type="PANTHER" id="PTHR43223">
    <property type="entry name" value="ALKYL/ARYL-SULFATASE"/>
    <property type="match status" value="1"/>
</dbReference>
<dbReference type="RefSeq" id="WP_189475476.1">
    <property type="nucleotide sequence ID" value="NZ_BMYM01000001.1"/>
</dbReference>
<reference evidence="7" key="1">
    <citation type="journal article" date="2014" name="Int. J. Syst. Evol. Microbiol.">
        <title>Complete genome sequence of Corynebacterium casei LMG S-19264T (=DSM 44701T), isolated from a smear-ripened cheese.</title>
        <authorList>
            <consortium name="US DOE Joint Genome Institute (JGI-PGF)"/>
            <person name="Walter F."/>
            <person name="Albersmeier A."/>
            <person name="Kalinowski J."/>
            <person name="Ruckert C."/>
        </authorList>
    </citation>
    <scope>NUCLEOTIDE SEQUENCE</scope>
    <source>
        <strain evidence="7">KCTC 23430</strain>
    </source>
</reference>